<keyword evidence="2" id="KW-1185">Reference proteome</keyword>
<accession>A9BW17</accession>
<dbReference type="EMBL" id="CP000884">
    <property type="protein sequence ID" value="ABX35833.1"/>
    <property type="molecule type" value="Genomic_DNA"/>
</dbReference>
<dbReference type="AlphaFoldDB" id="A9BW17"/>
<reference evidence="1 2" key="1">
    <citation type="journal article" date="2004" name="Appl. Environ. Microbiol.">
        <title>Mineralization of individual congeners of linear alkylbenzenesulfonate by defined pairs of heterotrophic bacteria.</title>
        <authorList>
            <person name="Schleheck D."/>
            <person name="Knepper T.P."/>
            <person name="Fischer K."/>
            <person name="Cook A.M."/>
        </authorList>
    </citation>
    <scope>NUCLEOTIDE SEQUENCE [LARGE SCALE GENOMIC DNA]</scope>
    <source>
        <strain evidence="2">DSM 14801 / SPH-1</strain>
    </source>
</reference>
<organism evidence="1 2">
    <name type="scientific">Delftia acidovorans (strain DSM 14801 / SPH-1)</name>
    <dbReference type="NCBI Taxonomy" id="398578"/>
    <lineage>
        <taxon>Bacteria</taxon>
        <taxon>Pseudomonadati</taxon>
        <taxon>Pseudomonadota</taxon>
        <taxon>Betaproteobacteria</taxon>
        <taxon>Burkholderiales</taxon>
        <taxon>Comamonadaceae</taxon>
        <taxon>Delftia</taxon>
    </lineage>
</organism>
<dbReference type="HOGENOM" id="CLU_1783705_0_0_4"/>
<dbReference type="STRING" id="398578.Daci_3195"/>
<evidence type="ECO:0000313" key="2">
    <source>
        <dbReference type="Proteomes" id="UP000000784"/>
    </source>
</evidence>
<protein>
    <submittedName>
        <fullName evidence="1">Uncharacterized protein</fullName>
    </submittedName>
</protein>
<proteinExistence type="predicted"/>
<gene>
    <name evidence="1" type="ordered locus">Daci_3195</name>
</gene>
<name>A9BW17_DELAS</name>
<reference evidence="2" key="2">
    <citation type="submission" date="2007-11" db="EMBL/GenBank/DDBJ databases">
        <title>Complete sequence of Delftia acidovorans DSM 14801 / SPH-1.</title>
        <authorList>
            <person name="Copeland A."/>
            <person name="Lucas S."/>
            <person name="Lapidus A."/>
            <person name="Barry K."/>
            <person name="Glavina del Rio T."/>
            <person name="Dalin E."/>
            <person name="Tice H."/>
            <person name="Pitluck S."/>
            <person name="Lowry S."/>
            <person name="Clum A."/>
            <person name="Schmutz J."/>
            <person name="Larimer F."/>
            <person name="Land M."/>
            <person name="Hauser L."/>
            <person name="Kyrpides N."/>
            <person name="Kim E."/>
            <person name="Schleheck D."/>
            <person name="Richardson P."/>
        </authorList>
    </citation>
    <scope>NUCLEOTIDE SEQUENCE [LARGE SCALE GENOMIC DNA]</scope>
    <source>
        <strain evidence="2">DSM 14801 / SPH-1</strain>
    </source>
</reference>
<dbReference type="KEGG" id="dac:Daci_3195"/>
<sequence>MTAVLERLRLASAVIAGSAEAASIVPVRTFQISRGPLDLFVWPDEDSLDDWGKLEVRKLRREVEERYTRYRSFDICSLRDFLKNMRIPLTHQTQDSFERLHRLHCVEFSGVPASIYERIPHWFNHVISCGQITHPLIETGSVIDV</sequence>
<dbReference type="GeneID" id="24115280"/>
<dbReference type="Proteomes" id="UP000000784">
    <property type="component" value="Chromosome"/>
</dbReference>
<dbReference type="RefSeq" id="WP_012205033.1">
    <property type="nucleotide sequence ID" value="NC_010002.1"/>
</dbReference>
<evidence type="ECO:0000313" key="1">
    <source>
        <dbReference type="EMBL" id="ABX35833.1"/>
    </source>
</evidence>